<reference evidence="4" key="1">
    <citation type="submission" date="2020-11" db="EMBL/GenBank/DDBJ databases">
        <authorList>
            <person name="Tran Van P."/>
        </authorList>
    </citation>
    <scope>NUCLEOTIDE SEQUENCE</scope>
</reference>
<feature type="coiled-coil region" evidence="1">
    <location>
        <begin position="188"/>
        <end position="319"/>
    </location>
</feature>
<gene>
    <name evidence="4" type="ORF">NMOB1V02_LOCUS6925</name>
</gene>
<evidence type="ECO:0000256" key="2">
    <source>
        <dbReference type="SAM" id="MobiDB-lite"/>
    </source>
</evidence>
<protein>
    <recommendedName>
        <fullName evidence="3">PH domain-containing protein</fullName>
    </recommendedName>
</protein>
<dbReference type="EMBL" id="OA883596">
    <property type="protein sequence ID" value="CAD7279248.1"/>
    <property type="molecule type" value="Genomic_DNA"/>
</dbReference>
<sequence length="535" mass="60943">MEDRLSSEGSHHTHGDPPSFQVRARVQHHGILGKRSFSSDYGSSGLGLNPPFHGPGSTGSAKWAKRFFVVKDSFLMYYAESERKSFEKRGGTGGWFNMRPKGVVPLGGSSVTTSSEIGQEYVIHITSDEFQHGHLMLAAETRSEMERWVQAIGEASRITWNNCQLAETMLRDLESQGYALNKEKHIYYERLQQETEALRREKDKNQELEEVNERLDQEKLKLEKSFEELREQLARVQQDYEDVSMAISIVEEDRQSLLKTAEKLQASLNDLEKEKADILLTLDEAGAAKLEKRRGDSYLRELQACLDLIEEERQVLLQEQTDIRSRCQTSEARKQRLEAERTYISDQSDKLMTYSALMCKPEASPDAPKRDFETAAFSLESLESILLKTSNLSDQFKSEIAPKLFKLKDYFKMPQWRKKVPEREIDASGVAQSMNDLTFTTPQKANDEKMNQVRRCQTMRLTKTEPKNTLTALVARNSLRRDPKLPGKYHTMKLSMKNKKAGRSTNGAPHADALTDLSLAGIKEVNGVHKGESYC</sequence>
<dbReference type="Proteomes" id="UP000678499">
    <property type="component" value="Unassembled WGS sequence"/>
</dbReference>
<dbReference type="EMBL" id="CAJPEX010001559">
    <property type="protein sequence ID" value="CAG0919400.1"/>
    <property type="molecule type" value="Genomic_DNA"/>
</dbReference>
<dbReference type="PANTHER" id="PTHR14383">
    <property type="entry name" value="SWAP-70 RECOMBINASE"/>
    <property type="match status" value="1"/>
</dbReference>
<dbReference type="InterPro" id="IPR011993">
    <property type="entry name" value="PH-like_dom_sf"/>
</dbReference>
<dbReference type="Gene3D" id="2.30.29.30">
    <property type="entry name" value="Pleckstrin-homology domain (PH domain)/Phosphotyrosine-binding domain (PTB)"/>
    <property type="match status" value="1"/>
</dbReference>
<evidence type="ECO:0000313" key="4">
    <source>
        <dbReference type="EMBL" id="CAD7279248.1"/>
    </source>
</evidence>
<proteinExistence type="predicted"/>
<feature type="domain" description="PH" evidence="3">
    <location>
        <begin position="25"/>
        <end position="157"/>
    </location>
</feature>
<dbReference type="SUPFAM" id="SSF50729">
    <property type="entry name" value="PH domain-like"/>
    <property type="match status" value="1"/>
</dbReference>
<dbReference type="InterPro" id="IPR001849">
    <property type="entry name" value="PH_domain"/>
</dbReference>
<dbReference type="AlphaFoldDB" id="A0A7R9BSA7"/>
<feature type="compositionally biased region" description="Basic and acidic residues" evidence="2">
    <location>
        <begin position="1"/>
        <end position="15"/>
    </location>
</feature>
<dbReference type="SMART" id="SM00233">
    <property type="entry name" value="PH"/>
    <property type="match status" value="1"/>
</dbReference>
<evidence type="ECO:0000259" key="3">
    <source>
        <dbReference type="PROSITE" id="PS50003"/>
    </source>
</evidence>
<feature type="region of interest" description="Disordered" evidence="2">
    <location>
        <begin position="1"/>
        <end position="20"/>
    </location>
</feature>
<evidence type="ECO:0000256" key="1">
    <source>
        <dbReference type="SAM" id="Coils"/>
    </source>
</evidence>
<dbReference type="PANTHER" id="PTHR14383:SF1">
    <property type="entry name" value="PLECKSTRIN HOMOLOGY DOMAIN-CONTAINING FAMILY D MEMBER 1"/>
    <property type="match status" value="1"/>
</dbReference>
<keyword evidence="1" id="KW-0175">Coiled coil</keyword>
<dbReference type="OrthoDB" id="185175at2759"/>
<accession>A0A7R9BSA7</accession>
<dbReference type="Pfam" id="PF00169">
    <property type="entry name" value="PH"/>
    <property type="match status" value="1"/>
</dbReference>
<keyword evidence="5" id="KW-1185">Reference proteome</keyword>
<organism evidence="4">
    <name type="scientific">Notodromas monacha</name>
    <dbReference type="NCBI Taxonomy" id="399045"/>
    <lineage>
        <taxon>Eukaryota</taxon>
        <taxon>Metazoa</taxon>
        <taxon>Ecdysozoa</taxon>
        <taxon>Arthropoda</taxon>
        <taxon>Crustacea</taxon>
        <taxon>Oligostraca</taxon>
        <taxon>Ostracoda</taxon>
        <taxon>Podocopa</taxon>
        <taxon>Podocopida</taxon>
        <taxon>Cypridocopina</taxon>
        <taxon>Cypridoidea</taxon>
        <taxon>Cyprididae</taxon>
        <taxon>Notodromas</taxon>
    </lineage>
</organism>
<evidence type="ECO:0000313" key="5">
    <source>
        <dbReference type="Proteomes" id="UP000678499"/>
    </source>
</evidence>
<dbReference type="PROSITE" id="PS50003">
    <property type="entry name" value="PH_DOMAIN"/>
    <property type="match status" value="1"/>
</dbReference>
<name>A0A7R9BSA7_9CRUS</name>